<dbReference type="InterPro" id="IPR024370">
    <property type="entry name" value="PBP_domain"/>
</dbReference>
<keyword evidence="10 12" id="KW-0564">Palmitate</keyword>
<dbReference type="EMBL" id="FXBJ01000002">
    <property type="protein sequence ID" value="SMH26882.1"/>
    <property type="molecule type" value="Genomic_DNA"/>
</dbReference>
<keyword evidence="7 12" id="KW-0592">Phosphate transport</keyword>
<dbReference type="Proteomes" id="UP000193435">
    <property type="component" value="Unassembled WGS sequence"/>
</dbReference>
<comment type="subcellular location">
    <subcellularLocation>
        <location evidence="2 12">Cell membrane</location>
        <topology evidence="2 12">Lipid-anchor</topology>
    </subcellularLocation>
</comment>
<dbReference type="InterPro" id="IPR050811">
    <property type="entry name" value="Phosphate_ABC_transporter"/>
</dbReference>
<comment type="similarity">
    <text evidence="3 12">Belongs to the PstS family.</text>
</comment>
<dbReference type="GO" id="GO:0042301">
    <property type="term" value="F:phosphate ion binding"/>
    <property type="evidence" value="ECO:0007669"/>
    <property type="project" value="UniProtKB-UniRule"/>
</dbReference>
<evidence type="ECO:0000256" key="3">
    <source>
        <dbReference type="ARBA" id="ARBA00008725"/>
    </source>
</evidence>
<organism evidence="14 15">
    <name type="scientific">Carnobacterium iners</name>
    <dbReference type="NCBI Taxonomy" id="1073423"/>
    <lineage>
        <taxon>Bacteria</taxon>
        <taxon>Bacillati</taxon>
        <taxon>Bacillota</taxon>
        <taxon>Bacilli</taxon>
        <taxon>Lactobacillales</taxon>
        <taxon>Carnobacteriaceae</taxon>
        <taxon>Carnobacterium</taxon>
    </lineage>
</organism>
<dbReference type="PANTHER" id="PTHR30570">
    <property type="entry name" value="PERIPLASMIC PHOSPHATE BINDING COMPONENT OF PHOSPHATE ABC TRANSPORTER"/>
    <property type="match status" value="1"/>
</dbReference>
<dbReference type="GO" id="GO:0006817">
    <property type="term" value="P:phosphate ion transport"/>
    <property type="evidence" value="ECO:0007669"/>
    <property type="project" value="UniProtKB-UniRule"/>
</dbReference>
<evidence type="ECO:0000256" key="2">
    <source>
        <dbReference type="ARBA" id="ARBA00004193"/>
    </source>
</evidence>
<dbReference type="OrthoDB" id="9790048at2"/>
<dbReference type="AlphaFoldDB" id="A0A1X7MPZ7"/>
<accession>A0A1X7MPZ7</accession>
<keyword evidence="15" id="KW-1185">Reference proteome</keyword>
<dbReference type="PROSITE" id="PS51257">
    <property type="entry name" value="PROKAR_LIPOPROTEIN"/>
    <property type="match status" value="1"/>
</dbReference>
<evidence type="ECO:0000256" key="1">
    <source>
        <dbReference type="ARBA" id="ARBA00002841"/>
    </source>
</evidence>
<dbReference type="Gene3D" id="3.40.190.10">
    <property type="entry name" value="Periplasmic binding protein-like II"/>
    <property type="match status" value="2"/>
</dbReference>
<dbReference type="CDD" id="cd13653">
    <property type="entry name" value="PBP2_phosphate_like_1"/>
    <property type="match status" value="1"/>
</dbReference>
<feature type="domain" description="PBP" evidence="13">
    <location>
        <begin position="29"/>
        <end position="257"/>
    </location>
</feature>
<comment type="function">
    <text evidence="1">Part of the ABC transporter complex PstSACB involved in phosphate import.</text>
</comment>
<keyword evidence="5 12" id="KW-0813">Transport</keyword>
<evidence type="ECO:0000256" key="9">
    <source>
        <dbReference type="ARBA" id="ARBA00023136"/>
    </source>
</evidence>
<evidence type="ECO:0000259" key="13">
    <source>
        <dbReference type="Pfam" id="PF12849"/>
    </source>
</evidence>
<keyword evidence="11 12" id="KW-0449">Lipoprotein</keyword>
<name>A0A1X7MPZ7_9LACT</name>
<comment type="subunit">
    <text evidence="4 12">The complex is composed of two ATP-binding proteins (PstB), two transmembrane proteins (PstC and PstA) and a solute-binding protein (PstS).</text>
</comment>
<dbReference type="GO" id="GO:0005886">
    <property type="term" value="C:plasma membrane"/>
    <property type="evidence" value="ECO:0007669"/>
    <property type="project" value="UniProtKB-SubCell"/>
</dbReference>
<dbReference type="NCBIfam" id="TIGR02136">
    <property type="entry name" value="ptsS_2"/>
    <property type="match status" value="1"/>
</dbReference>
<keyword evidence="9" id="KW-0472">Membrane</keyword>
<dbReference type="PANTHER" id="PTHR30570:SF4">
    <property type="entry name" value="PHOSPHATE-BINDING PROTEIN PSTS 1"/>
    <property type="match status" value="1"/>
</dbReference>
<evidence type="ECO:0000256" key="7">
    <source>
        <dbReference type="ARBA" id="ARBA00022592"/>
    </source>
</evidence>
<dbReference type="RefSeq" id="WP_085558656.1">
    <property type="nucleotide sequence ID" value="NZ_FOAH01000014.1"/>
</dbReference>
<evidence type="ECO:0000313" key="15">
    <source>
        <dbReference type="Proteomes" id="UP000193435"/>
    </source>
</evidence>
<gene>
    <name evidence="14" type="ORF">SAMN04488700_0299</name>
</gene>
<evidence type="ECO:0000256" key="5">
    <source>
        <dbReference type="ARBA" id="ARBA00022448"/>
    </source>
</evidence>
<evidence type="ECO:0000256" key="6">
    <source>
        <dbReference type="ARBA" id="ARBA00022475"/>
    </source>
</evidence>
<keyword evidence="8" id="KW-0732">Signal</keyword>
<keyword evidence="6 12" id="KW-1003">Cell membrane</keyword>
<sequence length="296" mass="32066">MKFNRYDKLVIVFISAILLSACSPLEGEESITAVGSSALQPLVEVAGEQYGSENFGKFINVQGGGSGTGLGQIAADAVDIGNSDIFAEEKSEIDVSKLVDHRVAVVGITPIVTPEVGIKDISLENLGKIFTGEITNWKELGGKDLKITVLNRSSGSGTRVTFDHWVIPEGTKSIITQEQESSGTVRQIVASTPGTISYVAFSYVDDTVKTLSIDGVKPTDENVKKNNWIIWSYGHMYTNGEPTGLTKDFLEYILSDEVQDTLIGALGYIPTNKMEFERDAKGNTTEVLKETKQESD</sequence>
<proteinExistence type="inferred from homology"/>
<evidence type="ECO:0000256" key="11">
    <source>
        <dbReference type="ARBA" id="ARBA00023288"/>
    </source>
</evidence>
<protein>
    <recommendedName>
        <fullName evidence="12">Phosphate-binding protein</fullName>
    </recommendedName>
</protein>
<evidence type="ECO:0000256" key="10">
    <source>
        <dbReference type="ARBA" id="ARBA00023139"/>
    </source>
</evidence>
<evidence type="ECO:0000256" key="12">
    <source>
        <dbReference type="RuleBase" id="RU367119"/>
    </source>
</evidence>
<dbReference type="STRING" id="1073423.SAMN04488700_0299"/>
<comment type="function">
    <text evidence="12">Involved in the system for phosphate transport across the cytoplasmic membrane.</text>
</comment>
<evidence type="ECO:0000313" key="14">
    <source>
        <dbReference type="EMBL" id="SMH26882.1"/>
    </source>
</evidence>
<reference evidence="14 15" key="1">
    <citation type="submission" date="2017-04" db="EMBL/GenBank/DDBJ databases">
        <authorList>
            <person name="Afonso C.L."/>
            <person name="Miller P.J."/>
            <person name="Scott M.A."/>
            <person name="Spackman E."/>
            <person name="Goraichik I."/>
            <person name="Dimitrov K.M."/>
            <person name="Suarez D.L."/>
            <person name="Swayne D.E."/>
        </authorList>
    </citation>
    <scope>NUCLEOTIDE SEQUENCE [LARGE SCALE GENOMIC DNA]</scope>
    <source>
        <strain evidence="14 15">LMG26642</strain>
    </source>
</reference>
<dbReference type="Pfam" id="PF12849">
    <property type="entry name" value="PBP_like_2"/>
    <property type="match status" value="1"/>
</dbReference>
<dbReference type="SUPFAM" id="SSF53850">
    <property type="entry name" value="Periplasmic binding protein-like II"/>
    <property type="match status" value="1"/>
</dbReference>
<evidence type="ECO:0000256" key="8">
    <source>
        <dbReference type="ARBA" id="ARBA00022729"/>
    </source>
</evidence>
<evidence type="ECO:0000256" key="4">
    <source>
        <dbReference type="ARBA" id="ARBA00011529"/>
    </source>
</evidence>
<dbReference type="InterPro" id="IPR011862">
    <property type="entry name" value="Phos-bd"/>
</dbReference>